<evidence type="ECO:0000256" key="1">
    <source>
        <dbReference type="SAM" id="MobiDB-lite"/>
    </source>
</evidence>
<dbReference type="KEGG" id="mlj:MLAC_40970"/>
<feature type="domain" description="Transposase IS204/IS1001/IS1096/IS1165 helix-turn-helix" evidence="3">
    <location>
        <begin position="97"/>
        <end position="145"/>
    </location>
</feature>
<feature type="domain" description="Transposase IS204/IS1001/IS1096/IS1165 DDE" evidence="2">
    <location>
        <begin position="161"/>
        <end position="418"/>
    </location>
</feature>
<evidence type="ECO:0000313" key="4">
    <source>
        <dbReference type="EMBL" id="BBX98803.1"/>
    </source>
</evidence>
<dbReference type="PANTHER" id="PTHR33498">
    <property type="entry name" value="TRANSPOSASE FOR INSERTION SEQUENCE ELEMENT IS1557"/>
    <property type="match status" value="1"/>
</dbReference>
<dbReference type="PANTHER" id="PTHR33498:SF1">
    <property type="entry name" value="TRANSPOSASE FOR INSERTION SEQUENCE ELEMENT IS1557"/>
    <property type="match status" value="1"/>
</dbReference>
<dbReference type="Pfam" id="PF13542">
    <property type="entry name" value="HTH_Tnp_ISL3"/>
    <property type="match status" value="1"/>
</dbReference>
<dbReference type="InterPro" id="IPR047951">
    <property type="entry name" value="Transpos_ISL3"/>
</dbReference>
<dbReference type="Proteomes" id="UP000466396">
    <property type="component" value="Chromosome"/>
</dbReference>
<reference evidence="4 5" key="1">
    <citation type="journal article" date="2019" name="Emerg. Microbes Infect.">
        <title>Comprehensive subspecies identification of 175 nontuberculous mycobacteria species based on 7547 genomic profiles.</title>
        <authorList>
            <person name="Matsumoto Y."/>
            <person name="Kinjo T."/>
            <person name="Motooka D."/>
            <person name="Nabeya D."/>
            <person name="Jung N."/>
            <person name="Uechi K."/>
            <person name="Horii T."/>
            <person name="Iida T."/>
            <person name="Fujita J."/>
            <person name="Nakamura S."/>
        </authorList>
    </citation>
    <scope>NUCLEOTIDE SEQUENCE [LARGE SCALE GENOMIC DNA]</scope>
    <source>
        <strain evidence="4 5">JCM 15657</strain>
    </source>
</reference>
<sequence length="435" mass="48487">MRNVRLWRALLGVDRRTVIEDIEFAEDGDGAELVVAWVRSRSGMSGRCGRCQRKAPWYDRGEDRGGGGAWTWARSGCFGGRGAAGELPAHGPTVVMVPWARHHAGHTFAFDDTVAWLAVACSKTAVCELMRIAWRTVGAVVARVWADTEKTVDRFANLRRIGIDEIAYKRHHKYLTVVVDHDSGHLIWAAPGRDTATLRRFFDALGADRAAQITHVSADAADWIADVVAERCPAAIRCADPFHVVAWATEALDAERRRAWNDARTLARTEAKWGRGRPAKNTAPRPGHERARRLKGARYALWKNPEDLSERQTAKLAWIAKTDPRLYRAYLLKEGLRHVFSVKGEEGKQALDRWISWARRCRIPVFVELAGRIVRHRQAIDAALDHGLSQGLIESTNTKIRVLTRVAFGFHNPAALIALAMLALGGHRPTLPGRG</sequence>
<dbReference type="NCBIfam" id="NF033550">
    <property type="entry name" value="transpos_ISL3"/>
    <property type="match status" value="1"/>
</dbReference>
<feature type="region of interest" description="Disordered" evidence="1">
    <location>
        <begin position="271"/>
        <end position="290"/>
    </location>
</feature>
<organism evidence="4 5">
    <name type="scientific">Mycobacterium lacus</name>
    <dbReference type="NCBI Taxonomy" id="169765"/>
    <lineage>
        <taxon>Bacteria</taxon>
        <taxon>Bacillati</taxon>
        <taxon>Actinomycetota</taxon>
        <taxon>Actinomycetes</taxon>
        <taxon>Mycobacteriales</taxon>
        <taxon>Mycobacteriaceae</taxon>
        <taxon>Mycobacterium</taxon>
    </lineage>
</organism>
<name>A0A7I7NRA5_9MYCO</name>
<dbReference type="InterPro" id="IPR032877">
    <property type="entry name" value="Transposase_HTH"/>
</dbReference>
<accession>A0A7I7NRA5</accession>
<keyword evidence="5" id="KW-1185">Reference proteome</keyword>
<dbReference type="EMBL" id="AP022581">
    <property type="protein sequence ID" value="BBX98803.1"/>
    <property type="molecule type" value="Genomic_DNA"/>
</dbReference>
<evidence type="ECO:0000259" key="3">
    <source>
        <dbReference type="Pfam" id="PF13542"/>
    </source>
</evidence>
<evidence type="ECO:0000259" key="2">
    <source>
        <dbReference type="Pfam" id="PF01610"/>
    </source>
</evidence>
<dbReference type="Pfam" id="PF01610">
    <property type="entry name" value="DDE_Tnp_ISL3"/>
    <property type="match status" value="1"/>
</dbReference>
<proteinExistence type="predicted"/>
<evidence type="ECO:0000313" key="5">
    <source>
        <dbReference type="Proteomes" id="UP000466396"/>
    </source>
</evidence>
<gene>
    <name evidence="4" type="ORF">MLAC_40970</name>
</gene>
<dbReference type="InterPro" id="IPR002560">
    <property type="entry name" value="Transposase_DDE"/>
</dbReference>
<protein>
    <submittedName>
        <fullName evidence="4">Transposase for insertion sequence element IS1557</fullName>
    </submittedName>
</protein>
<dbReference type="AlphaFoldDB" id="A0A7I7NRA5"/>